<accession>A0A9P3PZS8</accession>
<reference evidence="2" key="1">
    <citation type="submission" date="2022-07" db="EMBL/GenBank/DDBJ databases">
        <title>The genome of Lyophyllum shimeji provides insight into the initial evolution of ectomycorrhizal fungal genome.</title>
        <authorList>
            <person name="Kobayashi Y."/>
            <person name="Shibata T."/>
            <person name="Hirakawa H."/>
            <person name="Shigenobu S."/>
            <person name="Nishiyama T."/>
            <person name="Yamada A."/>
            <person name="Hasebe M."/>
            <person name="Kawaguchi M."/>
        </authorList>
    </citation>
    <scope>NUCLEOTIDE SEQUENCE</scope>
    <source>
        <strain evidence="2">AT787</strain>
    </source>
</reference>
<name>A0A9P3PZS8_LYOSH</name>
<organism evidence="2 3">
    <name type="scientific">Lyophyllum shimeji</name>
    <name type="common">Hon-shimeji</name>
    <name type="synonym">Tricholoma shimeji</name>
    <dbReference type="NCBI Taxonomy" id="47721"/>
    <lineage>
        <taxon>Eukaryota</taxon>
        <taxon>Fungi</taxon>
        <taxon>Dikarya</taxon>
        <taxon>Basidiomycota</taxon>
        <taxon>Agaricomycotina</taxon>
        <taxon>Agaricomycetes</taxon>
        <taxon>Agaricomycetidae</taxon>
        <taxon>Agaricales</taxon>
        <taxon>Tricholomatineae</taxon>
        <taxon>Lyophyllaceae</taxon>
        <taxon>Lyophyllum</taxon>
    </lineage>
</organism>
<keyword evidence="1" id="KW-0472">Membrane</keyword>
<proteinExistence type="predicted"/>
<protein>
    <submittedName>
        <fullName evidence="2">Uncharacterized protein</fullName>
    </submittedName>
</protein>
<feature type="transmembrane region" description="Helical" evidence="1">
    <location>
        <begin position="170"/>
        <end position="193"/>
    </location>
</feature>
<evidence type="ECO:0000313" key="3">
    <source>
        <dbReference type="Proteomes" id="UP001063166"/>
    </source>
</evidence>
<dbReference type="EMBL" id="BRPK01000019">
    <property type="protein sequence ID" value="GLB44998.1"/>
    <property type="molecule type" value="Genomic_DNA"/>
</dbReference>
<comment type="caution">
    <text evidence="2">The sequence shown here is derived from an EMBL/GenBank/DDBJ whole genome shotgun (WGS) entry which is preliminary data.</text>
</comment>
<dbReference type="Proteomes" id="UP001063166">
    <property type="component" value="Unassembled WGS sequence"/>
</dbReference>
<sequence length="471" mass="52789">MTVETAYNAFTPWAAESLSVAHLWISSGDFHLVRFSIQWSSIALLYYDYTLTLGMEMQSGYIVSSAISVVGRAAVIIVWAARTFAVCDKNRWIRVYLGTIGLMIFILDVIGADRTVISLMHFSSPHSVGRLLTIMMCVFEISTVGLTTTRSIQSLNVDRPWWKQERSYTYIIFEQGVLYFCVVTGLTVTSLALNIAIPGGFFQRLLDAYTFPLSGLMTARFFLHLRRWQAKRTAFRSSCVCLQDESDIGEWRHATPPQEFIADQPEGSSSQCAACSQSQGASEYRLVSTSVSLLDEFSDDPVRNAQAPGSVGPAHPRSDMESRFYTVYHTGLLQACGKSGKCRHGHDLGRTEHQSLPTYAWRDRFFRLGKDKRVLNVAPTGLRGVPQTMPTYSTTERFGPSAPAWPLSLLFIDLVTIDCKFLRNTIRIQWTSVFCNRLGTDNYCGIYIAIITMNALVICRRSPGVTPQPTF</sequence>
<gene>
    <name evidence="2" type="ORF">LshimejAT787_1900760</name>
</gene>
<evidence type="ECO:0000256" key="1">
    <source>
        <dbReference type="SAM" id="Phobius"/>
    </source>
</evidence>
<keyword evidence="1" id="KW-1133">Transmembrane helix</keyword>
<keyword evidence="3" id="KW-1185">Reference proteome</keyword>
<dbReference type="OrthoDB" id="3267855at2759"/>
<keyword evidence="1" id="KW-0812">Transmembrane</keyword>
<feature type="transmembrane region" description="Helical" evidence="1">
    <location>
        <begin position="61"/>
        <end position="81"/>
    </location>
</feature>
<feature type="transmembrane region" description="Helical" evidence="1">
    <location>
        <begin position="93"/>
        <end position="111"/>
    </location>
</feature>
<feature type="transmembrane region" description="Helical" evidence="1">
    <location>
        <begin position="131"/>
        <end position="149"/>
    </location>
</feature>
<evidence type="ECO:0000313" key="2">
    <source>
        <dbReference type="EMBL" id="GLB44998.1"/>
    </source>
</evidence>
<dbReference type="AlphaFoldDB" id="A0A9P3PZS8"/>